<evidence type="ECO:0000259" key="6">
    <source>
        <dbReference type="SMART" id="SM00382"/>
    </source>
</evidence>
<feature type="region of interest" description="Disordered" evidence="5">
    <location>
        <begin position="522"/>
        <end position="546"/>
    </location>
</feature>
<sequence length="1037" mass="116454">MAQVYAAVSNRPSHSILARSFPFDAVPASLDSTLLQASPFRVYGASKLKDRQRKSRELVTKLDARASRDQWLVYNLKDISKAIRDTDWFVAKGIEAVIWLAETRVSAPASVDMPAVRIPSLVRALHDETVQRFAALGGDGWQKHLLRASSAAVYGFPPWDSIVLNLCLVQFGMQWMLINGDGSRLPTYQEAFEYLQAIDTKIKLAYRCAEALLIPLRMYLLSPFLLLGSIDWTKRTFRLSTMLIVRWSSGKKPAELVKIESLFHRVIVHGGSLVAALFEAERMYDGFSESMLGEIGLFFADPRDPKVLEWPSRAVEPSPVPNRAAEQEQDVGNCLSPVERLTEFDTWSAASARLDWPSHLTSTKALTAVSGDRVHAAEEEEDFVLKQHFAEPTQASTATGSWDPASQLPGRMETECEELWWSEFMAIANADTETKSWSQYFDYERWDDDAVHQRPNPLPSRSNSYPGPQKSPPSNGARPSLYDRAAFSSRSVHTSKANSALDVPDELGTIALQSEHIAINVHENNQTSPKHQISRTSREQSSRTGQSELILDVERIPAHSRETTLLAEWSTSYVGGCKEQIEKLREVVETPLLSPQRFVNLGIDPPKGMMLYGPPGTGKTLCARAVANRTDAPSSFSLAPNSSTSTKKACTIFFDEVDAIGGPRFDDSAGGDNEVQQAMLELIDQLDGFDPEATSKYLGPRTLALNTNTEQESRHRKELTSIELARDQLETALVNMRSSHDHANEEVGRLGPEVKTLKAALQMSKQYSDDLRCRITLLKNRSDNVANQSADADRLRREEQEAELKAQLEEGRRKEVDLESKVQHLDAQLVSKEVYISQAALNQAEAKYIALKKIHDDTVLRLKAEQESKRDAQREQREKRQLGDQLAHARNREEELQEDIKSKVEEIETLKEERDHSESLLREMEKREEEAQIVEAQLRQDVDSQQIIIATLKNENGRGKTKVICTLCLEEYILRDQNDDLMNGRETRSRDVLALGYFNADKGSSTRVWLDERPAGLLCHHASQCPHQPDTVKSAAL</sequence>
<dbReference type="InterPro" id="IPR027417">
    <property type="entry name" value="P-loop_NTPase"/>
</dbReference>
<dbReference type="PANTHER" id="PTHR23073">
    <property type="entry name" value="26S PROTEASOME REGULATORY SUBUNIT"/>
    <property type="match status" value="1"/>
</dbReference>
<evidence type="ECO:0000256" key="4">
    <source>
        <dbReference type="SAM" id="Coils"/>
    </source>
</evidence>
<comment type="caution">
    <text evidence="7">The sequence shown here is derived from an EMBL/GenBank/DDBJ whole genome shotgun (WGS) entry which is preliminary data.</text>
</comment>
<feature type="region of interest" description="Disordered" evidence="5">
    <location>
        <begin position="865"/>
        <end position="898"/>
    </location>
</feature>
<dbReference type="AlphaFoldDB" id="A0A8H6SBT5"/>
<feature type="compositionally biased region" description="Polar residues" evidence="5">
    <location>
        <begin position="522"/>
        <end position="535"/>
    </location>
</feature>
<evidence type="ECO:0000256" key="3">
    <source>
        <dbReference type="ARBA" id="ARBA00022840"/>
    </source>
</evidence>
<keyword evidence="3" id="KW-0067">ATP-binding</keyword>
<dbReference type="InterPro" id="IPR003593">
    <property type="entry name" value="AAA+_ATPase"/>
</dbReference>
<dbReference type="EMBL" id="JACAZE010000016">
    <property type="protein sequence ID" value="KAF7296645.1"/>
    <property type="molecule type" value="Genomic_DNA"/>
</dbReference>
<dbReference type="GO" id="GO:0016887">
    <property type="term" value="F:ATP hydrolysis activity"/>
    <property type="evidence" value="ECO:0007669"/>
    <property type="project" value="InterPro"/>
</dbReference>
<evidence type="ECO:0000256" key="5">
    <source>
        <dbReference type="SAM" id="MobiDB-lite"/>
    </source>
</evidence>
<feature type="coiled-coil region" evidence="4">
    <location>
        <begin position="778"/>
        <end position="821"/>
    </location>
</feature>
<dbReference type="Gene3D" id="3.40.50.300">
    <property type="entry name" value="P-loop containing nucleotide triphosphate hydrolases"/>
    <property type="match status" value="1"/>
</dbReference>
<reference evidence="7" key="1">
    <citation type="submission" date="2020-05" db="EMBL/GenBank/DDBJ databases">
        <title>Mycena genomes resolve the evolution of fungal bioluminescence.</title>
        <authorList>
            <person name="Tsai I.J."/>
        </authorList>
    </citation>
    <scope>NUCLEOTIDE SEQUENCE</scope>
    <source>
        <strain evidence="7">110903Hualien_Pintung</strain>
    </source>
</reference>
<dbReference type="GO" id="GO:0005524">
    <property type="term" value="F:ATP binding"/>
    <property type="evidence" value="ECO:0007669"/>
    <property type="project" value="UniProtKB-KW"/>
</dbReference>
<comment type="similarity">
    <text evidence="1">Belongs to the AAA ATPase family.</text>
</comment>
<feature type="domain" description="AAA+ ATPase" evidence="6">
    <location>
        <begin position="605"/>
        <end position="980"/>
    </location>
</feature>
<accession>A0A8H6SBT5</accession>
<protein>
    <recommendedName>
        <fullName evidence="6">AAA+ ATPase domain-containing protein</fullName>
    </recommendedName>
</protein>
<evidence type="ECO:0000313" key="8">
    <source>
        <dbReference type="Proteomes" id="UP000613580"/>
    </source>
</evidence>
<dbReference type="Proteomes" id="UP000613580">
    <property type="component" value="Unassembled WGS sequence"/>
</dbReference>
<evidence type="ECO:0000256" key="1">
    <source>
        <dbReference type="ARBA" id="ARBA00006914"/>
    </source>
</evidence>
<keyword evidence="4" id="KW-0175">Coiled coil</keyword>
<dbReference type="GO" id="GO:0008540">
    <property type="term" value="C:proteasome regulatory particle, base subcomplex"/>
    <property type="evidence" value="ECO:0007669"/>
    <property type="project" value="UniProtKB-ARBA"/>
</dbReference>
<evidence type="ECO:0000256" key="2">
    <source>
        <dbReference type="ARBA" id="ARBA00022741"/>
    </source>
</evidence>
<dbReference type="Pfam" id="PF00004">
    <property type="entry name" value="AAA"/>
    <property type="match status" value="1"/>
</dbReference>
<proteinExistence type="inferred from homology"/>
<gene>
    <name evidence="7" type="ORF">HMN09_01072800</name>
</gene>
<dbReference type="SMART" id="SM00382">
    <property type="entry name" value="AAA"/>
    <property type="match status" value="1"/>
</dbReference>
<dbReference type="SUPFAM" id="SSF52540">
    <property type="entry name" value="P-loop containing nucleoside triphosphate hydrolases"/>
    <property type="match status" value="1"/>
</dbReference>
<dbReference type="InterPro" id="IPR003959">
    <property type="entry name" value="ATPase_AAA_core"/>
</dbReference>
<name>A0A8H6SBT5_MYCCL</name>
<feature type="compositionally biased region" description="Basic and acidic residues" evidence="5">
    <location>
        <begin position="865"/>
        <end position="882"/>
    </location>
</feature>
<keyword evidence="8" id="KW-1185">Reference proteome</keyword>
<evidence type="ECO:0000313" key="7">
    <source>
        <dbReference type="EMBL" id="KAF7296645.1"/>
    </source>
</evidence>
<dbReference type="InterPro" id="IPR050221">
    <property type="entry name" value="26S_Proteasome_ATPase"/>
</dbReference>
<keyword evidence="2" id="KW-0547">Nucleotide-binding</keyword>
<feature type="region of interest" description="Disordered" evidence="5">
    <location>
        <begin position="451"/>
        <end position="481"/>
    </location>
</feature>
<organism evidence="7 8">
    <name type="scientific">Mycena chlorophos</name>
    <name type="common">Agaric fungus</name>
    <name type="synonym">Agaricus chlorophos</name>
    <dbReference type="NCBI Taxonomy" id="658473"/>
    <lineage>
        <taxon>Eukaryota</taxon>
        <taxon>Fungi</taxon>
        <taxon>Dikarya</taxon>
        <taxon>Basidiomycota</taxon>
        <taxon>Agaricomycotina</taxon>
        <taxon>Agaricomycetes</taxon>
        <taxon>Agaricomycetidae</taxon>
        <taxon>Agaricales</taxon>
        <taxon>Marasmiineae</taxon>
        <taxon>Mycenaceae</taxon>
        <taxon>Mycena</taxon>
    </lineage>
</organism>